<protein>
    <submittedName>
        <fullName evidence="4">Putative two-component system sensor protein histidine kinase</fullName>
    </submittedName>
</protein>
<dbReference type="KEGG" id="nmf:NMS_2059"/>
<keyword evidence="1" id="KW-1133">Transmembrane helix</keyword>
<dbReference type="EMBL" id="AP014548">
    <property type="protein sequence ID" value="BAO56068.1"/>
    <property type="molecule type" value="Genomic_DNA"/>
</dbReference>
<reference evidence="4 5" key="1">
    <citation type="journal article" date="2014" name="Proc. Natl. Acad. Sci. U.S.A.">
        <title>Functional characterization of flavobacteria rhodopsins reveals a unique class of light-driven chloride pump in bacteria.</title>
        <authorList>
            <person name="Yoshizawa S."/>
            <person name="Kumagai Y."/>
            <person name="Kim H."/>
            <person name="Ogura Y."/>
            <person name="Hayashi T."/>
            <person name="Iwasaki W."/>
            <person name="DeLong E.F."/>
            <person name="Kogure K."/>
        </authorList>
    </citation>
    <scope>NUCLEOTIDE SEQUENCE [LARGE SCALE GENOMIC DNA]</scope>
    <source>
        <strain evidence="4 5">S1-08</strain>
    </source>
</reference>
<feature type="domain" description="2TM" evidence="3">
    <location>
        <begin position="363"/>
        <end position="440"/>
    </location>
</feature>
<evidence type="ECO:0000313" key="4">
    <source>
        <dbReference type="EMBL" id="BAO56068.1"/>
    </source>
</evidence>
<dbReference type="HOGENOM" id="CLU_020473_0_1_10"/>
<dbReference type="PANTHER" id="PTHR34220">
    <property type="entry name" value="SENSOR HISTIDINE KINASE YPDA"/>
    <property type="match status" value="1"/>
</dbReference>
<feature type="transmembrane region" description="Helical" evidence="1">
    <location>
        <begin position="42"/>
        <end position="62"/>
    </location>
</feature>
<keyword evidence="1" id="KW-0472">Membrane</keyword>
<dbReference type="InterPro" id="IPR025698">
    <property type="entry name" value="2TM_dom"/>
</dbReference>
<evidence type="ECO:0000256" key="1">
    <source>
        <dbReference type="SAM" id="Phobius"/>
    </source>
</evidence>
<dbReference type="OrthoDB" id="9809908at2"/>
<keyword evidence="4" id="KW-0808">Transferase</keyword>
<dbReference type="GO" id="GO:0016020">
    <property type="term" value="C:membrane"/>
    <property type="evidence" value="ECO:0007669"/>
    <property type="project" value="InterPro"/>
</dbReference>
<feature type="transmembrane region" description="Helical" evidence="1">
    <location>
        <begin position="74"/>
        <end position="98"/>
    </location>
</feature>
<organism evidence="4 5">
    <name type="scientific">Nonlabens marinus S1-08</name>
    <dbReference type="NCBI Taxonomy" id="1454201"/>
    <lineage>
        <taxon>Bacteria</taxon>
        <taxon>Pseudomonadati</taxon>
        <taxon>Bacteroidota</taxon>
        <taxon>Flavobacteriia</taxon>
        <taxon>Flavobacteriales</taxon>
        <taxon>Flavobacteriaceae</taxon>
        <taxon>Nonlabens</taxon>
    </lineage>
</organism>
<keyword evidence="4" id="KW-0418">Kinase</keyword>
<dbReference type="Proteomes" id="UP000031760">
    <property type="component" value="Chromosome"/>
</dbReference>
<keyword evidence="5" id="KW-1185">Reference proteome</keyword>
<evidence type="ECO:0000259" key="2">
    <source>
        <dbReference type="Pfam" id="PF06580"/>
    </source>
</evidence>
<dbReference type="RefSeq" id="WP_041496558.1">
    <property type="nucleotide sequence ID" value="NZ_AP014548.1"/>
</dbReference>
<gene>
    <name evidence="4" type="ORF">NMS_2059</name>
</gene>
<evidence type="ECO:0000313" key="5">
    <source>
        <dbReference type="Proteomes" id="UP000031760"/>
    </source>
</evidence>
<dbReference type="GO" id="GO:0000155">
    <property type="term" value="F:phosphorelay sensor kinase activity"/>
    <property type="evidence" value="ECO:0007669"/>
    <property type="project" value="InterPro"/>
</dbReference>
<keyword evidence="1" id="KW-0812">Transmembrane</keyword>
<dbReference type="AlphaFoldDB" id="W8VW69"/>
<accession>W8VW69</accession>
<feature type="transmembrane region" description="Helical" evidence="1">
    <location>
        <begin position="400"/>
        <end position="417"/>
    </location>
</feature>
<feature type="transmembrane region" description="Helical" evidence="1">
    <location>
        <begin position="377"/>
        <end position="394"/>
    </location>
</feature>
<feature type="transmembrane region" description="Helical" evidence="1">
    <location>
        <begin position="118"/>
        <end position="139"/>
    </location>
</feature>
<dbReference type="InterPro" id="IPR010559">
    <property type="entry name" value="Sig_transdc_His_kin_internal"/>
</dbReference>
<name>W8VW69_9FLAO</name>
<evidence type="ECO:0000259" key="3">
    <source>
        <dbReference type="Pfam" id="PF13239"/>
    </source>
</evidence>
<dbReference type="InterPro" id="IPR050640">
    <property type="entry name" value="Bact_2-comp_sensor_kinase"/>
</dbReference>
<feature type="transmembrane region" description="Helical" evidence="1">
    <location>
        <begin position="9"/>
        <end position="27"/>
    </location>
</feature>
<dbReference type="Pfam" id="PF06580">
    <property type="entry name" value="His_kinase"/>
    <property type="match status" value="1"/>
</dbReference>
<sequence>MRFSSITKTILISAFIALVISLINYGFGNQPVDIYEAAQDYSINFLFAISITLVNETFFSYFNDRMSWSTAPLLRLVLGVLGSVVVTLITLFLLIAFTRMIIFGMGWQEFLDSQRQSWYLFGVGFTLVIALIFHLFYFYKQLQQSKLKEQKVIASSATAQFDALKNQLDPHFLFNSLNVLVSLIEENPSAAVNFTTSLSKVYRYVLEQRGKQLVSVQEELAFARIYIGLLKMRFEDSLEVQIPEQVSHPELQIVPLSLQLLIENAVKHNVISSSQPLHLQIYEADGQLVIKNNLQAKNVLGNSTGVGLANIASRYGLLTEQKMTIDKNRTSFQVHLPLLDPDRIQQPKTTAMETPLEDYRLMQAKERVKNIKEFYDELWRTVLILLFLAVLNYFTSDFLWVIFPAIGMGIGLFFQYMKNFDRHIFLGKNWQKNKLDELMNDQNF</sequence>
<dbReference type="STRING" id="1454201.NMS_2059"/>
<dbReference type="PANTHER" id="PTHR34220:SF7">
    <property type="entry name" value="SENSOR HISTIDINE KINASE YPDA"/>
    <property type="match status" value="1"/>
</dbReference>
<dbReference type="Pfam" id="PF13239">
    <property type="entry name" value="2TM"/>
    <property type="match status" value="1"/>
</dbReference>
<feature type="domain" description="Signal transduction histidine kinase internal region" evidence="2">
    <location>
        <begin position="159"/>
        <end position="238"/>
    </location>
</feature>
<proteinExistence type="predicted"/>